<dbReference type="SUPFAM" id="SSF53383">
    <property type="entry name" value="PLP-dependent transferases"/>
    <property type="match status" value="1"/>
</dbReference>
<gene>
    <name evidence="7" type="primary">hemL</name>
    <name evidence="8" type="ORF">PJIAN_1147</name>
</gene>
<dbReference type="PROSITE" id="PS00600">
    <property type="entry name" value="AA_TRANSFER_CLASS_3"/>
    <property type="match status" value="1"/>
</dbReference>
<dbReference type="UniPathway" id="UPA00251">
    <property type="reaction ID" value="UER00317"/>
</dbReference>
<sequence>MNYEKSTAAFAKAKEVIPGGVNSPVRAFKSVGINPVIIESAKGCRIKDIDGNEYIDFVSSWGPLILGHANETILEAITKTAQKGTSFGAPTLLETEMAELIVKMVPSVEKVRMVNSGTEATMSALRLARGYTQRSKIIKFAGNYHGHADSFLIKAGSGAITLGLPDSPGVTAAIAQDTLVATYNDLASVEKLFVEQGDDIAAVIVEPVAGNMGVVPPAKGFLEGLRKLTTEYGAVLIFDEVITGFRLAKGGAQEYFGVTPDLTTLGKIIGGGLPVGAYGGKKEIMDMLAPNGPVYQAGTLSGNPLAMAAGLAMLKTLNETPGFYEELERKAKRLEEGLKANLEKTGVKGIINRVGSLMTLFFTESAQVTSFDEAMTSDTKKYADYFKTSLDSGIYQAPSQFEAMFISQAHTDEDIDRCIAASLEAMKKLV</sequence>
<evidence type="ECO:0000313" key="9">
    <source>
        <dbReference type="Proteomes" id="UP000076586"/>
    </source>
</evidence>
<dbReference type="NCBIfam" id="NF000818">
    <property type="entry name" value="PRK00062.1"/>
    <property type="match status" value="1"/>
</dbReference>
<dbReference type="EMBL" id="BDCR01000001">
    <property type="protein sequence ID" value="GAT61567.1"/>
    <property type="molecule type" value="Genomic_DNA"/>
</dbReference>
<dbReference type="CDD" id="cd00610">
    <property type="entry name" value="OAT_like"/>
    <property type="match status" value="1"/>
</dbReference>
<dbReference type="Pfam" id="PF00202">
    <property type="entry name" value="Aminotran_3"/>
    <property type="match status" value="1"/>
</dbReference>
<proteinExistence type="inferred from homology"/>
<keyword evidence="9" id="KW-1185">Reference proteome</keyword>
<dbReference type="EC" id="5.4.3.8" evidence="7"/>
<feature type="modified residue" description="N6-(pyridoxal phosphate)lysine" evidence="7">
    <location>
        <position position="267"/>
    </location>
</feature>
<protein>
    <recommendedName>
        <fullName evidence="7">Glutamate-1-semialdehyde 2,1-aminomutase</fullName>
        <shortName evidence="7">GSA</shortName>
        <ecNumber evidence="7">5.4.3.8</ecNumber>
    </recommendedName>
    <alternativeName>
        <fullName evidence="7">Glutamate-1-semialdehyde aminotransferase</fullName>
        <shortName evidence="7">GSA-AT</shortName>
    </alternativeName>
</protein>
<comment type="subunit">
    <text evidence="7">Homodimer.</text>
</comment>
<evidence type="ECO:0000313" key="8">
    <source>
        <dbReference type="EMBL" id="GAT61567.1"/>
    </source>
</evidence>
<organism evidence="8 9">
    <name type="scientific">Paludibacter jiangxiensis</name>
    <dbReference type="NCBI Taxonomy" id="681398"/>
    <lineage>
        <taxon>Bacteria</taxon>
        <taxon>Pseudomonadati</taxon>
        <taxon>Bacteroidota</taxon>
        <taxon>Bacteroidia</taxon>
        <taxon>Bacteroidales</taxon>
        <taxon>Paludibacteraceae</taxon>
        <taxon>Paludibacter</taxon>
    </lineage>
</organism>
<evidence type="ECO:0000256" key="7">
    <source>
        <dbReference type="HAMAP-Rule" id="MF_00375"/>
    </source>
</evidence>
<keyword evidence="6 7" id="KW-0627">Porphyrin biosynthesis</keyword>
<dbReference type="PANTHER" id="PTHR43713:SF3">
    <property type="entry name" value="GLUTAMATE-1-SEMIALDEHYDE 2,1-AMINOMUTASE 1, CHLOROPLASTIC-RELATED"/>
    <property type="match status" value="1"/>
</dbReference>
<dbReference type="STRING" id="681398.PJIAN_1147"/>
<dbReference type="Proteomes" id="UP000076586">
    <property type="component" value="Unassembled WGS sequence"/>
</dbReference>
<dbReference type="InterPro" id="IPR004639">
    <property type="entry name" value="4pyrrol_synth_GluAld_NH2Trfase"/>
</dbReference>
<dbReference type="InterPro" id="IPR015422">
    <property type="entry name" value="PyrdxlP-dep_Trfase_small"/>
</dbReference>
<dbReference type="GO" id="GO:0008483">
    <property type="term" value="F:transaminase activity"/>
    <property type="evidence" value="ECO:0007669"/>
    <property type="project" value="InterPro"/>
</dbReference>
<evidence type="ECO:0000256" key="2">
    <source>
        <dbReference type="ARBA" id="ARBA00004819"/>
    </source>
</evidence>
<reference evidence="9" key="2">
    <citation type="journal article" date="2017" name="Genome Announc.">
        <title>Draft genome sequence of Paludibacter jiangxiensis NM7(T), a propionate-producing fermentative bacterium.</title>
        <authorList>
            <person name="Qiu Y.-L."/>
            <person name="Tourlousse D.M."/>
            <person name="Matsuura N."/>
            <person name="Ohashi A."/>
            <person name="Sekiguchi Y."/>
        </authorList>
    </citation>
    <scope>NUCLEOTIDE SEQUENCE [LARGE SCALE GENOMIC DNA]</scope>
    <source>
        <strain evidence="9">NM7</strain>
    </source>
</reference>
<dbReference type="GO" id="GO:0006782">
    <property type="term" value="P:protoporphyrinogen IX biosynthetic process"/>
    <property type="evidence" value="ECO:0007669"/>
    <property type="project" value="UniProtKB-UniRule"/>
</dbReference>
<dbReference type="GO" id="GO:0042286">
    <property type="term" value="F:glutamate-1-semialdehyde 2,1-aminomutase activity"/>
    <property type="evidence" value="ECO:0007669"/>
    <property type="project" value="UniProtKB-UniRule"/>
</dbReference>
<dbReference type="PANTHER" id="PTHR43713">
    <property type="entry name" value="GLUTAMATE-1-SEMIALDEHYDE 2,1-AMINOMUTASE"/>
    <property type="match status" value="1"/>
</dbReference>
<keyword evidence="7" id="KW-0963">Cytoplasm</keyword>
<dbReference type="GO" id="GO:0030170">
    <property type="term" value="F:pyridoxal phosphate binding"/>
    <property type="evidence" value="ECO:0007669"/>
    <property type="project" value="InterPro"/>
</dbReference>
<dbReference type="OrthoDB" id="9807885at2"/>
<comment type="similarity">
    <text evidence="3 7">Belongs to the class-III pyridoxal-phosphate-dependent aminotransferase family. HemL subfamily.</text>
</comment>
<dbReference type="NCBIfam" id="TIGR00713">
    <property type="entry name" value="hemL"/>
    <property type="match status" value="1"/>
</dbReference>
<dbReference type="Gene3D" id="3.40.640.10">
    <property type="entry name" value="Type I PLP-dependent aspartate aminotransferase-like (Major domain)"/>
    <property type="match status" value="1"/>
</dbReference>
<evidence type="ECO:0000256" key="4">
    <source>
        <dbReference type="ARBA" id="ARBA00022898"/>
    </source>
</evidence>
<keyword evidence="4 7" id="KW-0663">Pyridoxal phosphate</keyword>
<dbReference type="FunFam" id="3.40.640.10:FF:000021">
    <property type="entry name" value="Glutamate-1-semialdehyde 2,1-aminomutase"/>
    <property type="match status" value="1"/>
</dbReference>
<dbReference type="RefSeq" id="WP_068701124.1">
    <property type="nucleotide sequence ID" value="NZ_BDCR01000001.1"/>
</dbReference>
<reference evidence="9" key="1">
    <citation type="submission" date="2016-04" db="EMBL/GenBank/DDBJ databases">
        <title>Draft genome sequence of Paludibacter jiangxiensis strain NM7.</title>
        <authorList>
            <person name="Qiu Y."/>
            <person name="Matsuura N."/>
            <person name="Ohashi A."/>
            <person name="Tourlousse M.D."/>
            <person name="Sekiguchi Y."/>
        </authorList>
    </citation>
    <scope>NUCLEOTIDE SEQUENCE [LARGE SCALE GENOMIC DNA]</scope>
    <source>
        <strain evidence="9">NM7</strain>
    </source>
</reference>
<evidence type="ECO:0000256" key="1">
    <source>
        <dbReference type="ARBA" id="ARBA00001933"/>
    </source>
</evidence>
<comment type="catalytic activity">
    <reaction evidence="7">
        <text>(S)-4-amino-5-oxopentanoate = 5-aminolevulinate</text>
        <dbReference type="Rhea" id="RHEA:14265"/>
        <dbReference type="ChEBI" id="CHEBI:57501"/>
        <dbReference type="ChEBI" id="CHEBI:356416"/>
        <dbReference type="EC" id="5.4.3.8"/>
    </reaction>
</comment>
<evidence type="ECO:0000256" key="3">
    <source>
        <dbReference type="ARBA" id="ARBA00008981"/>
    </source>
</evidence>
<dbReference type="Gene3D" id="3.90.1150.10">
    <property type="entry name" value="Aspartate Aminotransferase, domain 1"/>
    <property type="match status" value="1"/>
</dbReference>
<dbReference type="InterPro" id="IPR005814">
    <property type="entry name" value="Aminotrans_3"/>
</dbReference>
<dbReference type="AlphaFoldDB" id="A0A161LCV5"/>
<comment type="subcellular location">
    <subcellularLocation>
        <location evidence="7">Cytoplasm</location>
    </subcellularLocation>
</comment>
<accession>A0A161LCV5</accession>
<evidence type="ECO:0000256" key="5">
    <source>
        <dbReference type="ARBA" id="ARBA00023235"/>
    </source>
</evidence>
<comment type="pathway">
    <text evidence="2">Porphyrin-containing compound metabolism; protoporphyrin-IX biosynthesis; 5-aminolevulinate from L-glutamyl-tRNA(Glu): step 2/2.</text>
</comment>
<dbReference type="GO" id="GO:0005737">
    <property type="term" value="C:cytoplasm"/>
    <property type="evidence" value="ECO:0007669"/>
    <property type="project" value="UniProtKB-SubCell"/>
</dbReference>
<name>A0A161LCV5_9BACT</name>
<evidence type="ECO:0000256" key="6">
    <source>
        <dbReference type="ARBA" id="ARBA00023244"/>
    </source>
</evidence>
<dbReference type="HAMAP" id="MF_00375">
    <property type="entry name" value="HemL_aminotrans_3"/>
    <property type="match status" value="1"/>
</dbReference>
<dbReference type="InterPro" id="IPR015424">
    <property type="entry name" value="PyrdxlP-dep_Trfase"/>
</dbReference>
<comment type="caution">
    <text evidence="8">The sequence shown here is derived from an EMBL/GenBank/DDBJ whole genome shotgun (WGS) entry which is preliminary data.</text>
</comment>
<dbReference type="InterPro" id="IPR015421">
    <property type="entry name" value="PyrdxlP-dep_Trfase_major"/>
</dbReference>
<keyword evidence="5 7" id="KW-0413">Isomerase</keyword>
<dbReference type="InterPro" id="IPR049704">
    <property type="entry name" value="Aminotrans_3_PPA_site"/>
</dbReference>
<comment type="cofactor">
    <cofactor evidence="1 7">
        <name>pyridoxal 5'-phosphate</name>
        <dbReference type="ChEBI" id="CHEBI:597326"/>
    </cofactor>
</comment>